<evidence type="ECO:0000259" key="2">
    <source>
        <dbReference type="Pfam" id="PF26640"/>
    </source>
</evidence>
<dbReference type="Pfam" id="PF06985">
    <property type="entry name" value="HET"/>
    <property type="match status" value="1"/>
</dbReference>
<dbReference type="Pfam" id="PF26640">
    <property type="entry name" value="DUF8212"/>
    <property type="match status" value="1"/>
</dbReference>
<gene>
    <name evidence="3" type="ORF">NPX13_g9561</name>
</gene>
<evidence type="ECO:0000259" key="1">
    <source>
        <dbReference type="Pfam" id="PF06985"/>
    </source>
</evidence>
<name>A0A9W8THD3_9PEZI</name>
<keyword evidence="4" id="KW-1185">Reference proteome</keyword>
<dbReference type="EMBL" id="JANPWZ010002392">
    <property type="protein sequence ID" value="KAJ3559249.1"/>
    <property type="molecule type" value="Genomic_DNA"/>
</dbReference>
<dbReference type="Proteomes" id="UP001148614">
    <property type="component" value="Unassembled WGS sequence"/>
</dbReference>
<dbReference type="PANTHER" id="PTHR10622">
    <property type="entry name" value="HET DOMAIN-CONTAINING PROTEIN"/>
    <property type="match status" value="1"/>
</dbReference>
<feature type="domain" description="DUF8212" evidence="2">
    <location>
        <begin position="229"/>
        <end position="345"/>
    </location>
</feature>
<proteinExistence type="predicted"/>
<evidence type="ECO:0000313" key="4">
    <source>
        <dbReference type="Proteomes" id="UP001148614"/>
    </source>
</evidence>
<sequence length="708" mass="79773">MRLIHTGTKELKWHEENDRPPYAILSHRWGNSSEEVTLQEFEATPIGNILSKPGYTKIEKFCQEASRLGYEWAWVDTCCIDKKSSSELSEAINSMYRWYEQSALCIVYLEILEAPSTDVADLDSKFRQSGWFTRGWTLQELIAPRKLHFYSKSWTFITDRSDIKSSIEKIRGVPQGLLSLSKSPREYSIAQRMSWAAKRITTRREDRAYCLLGLFGINMPLIYGEGDSAFRRLQKKIVKESNDQTIFAWGFRLRHEVTLSPRYPQLTSALADSPAQFEGCGDIVPYESLEVPMTHSVYQIAKNGVHLSVNFEIESISADNFSCLALLLCSREGTRTRIGIRIQFYFANEEPVPFTALRLYLVSNQFARIEKYGIIGRIAGCKPLHIQDDETYGAPLRRPLFAIDPPHSLDRKSLTEGMQRVTISPYGTIVVPDSERLKLTPLINESRARIFSHDGYFTIIRGSNTCREQRPYEAFFVCSLNGGGTAQPEPNNLYMVIEYQKTGRLSSTILSPFNGVSKNGPRCMFATGELETGSLSAERLHSLPWNETIAYHNTLITTSLSCRELGSDVSCFSFSLNGIPAELPETVVQSFRQGMAKAFVSGKYIIPNMREYEGVQAYWLHEAYGRKWCSPKPAYKQRPMPIQPSISSKLAIIVIPSSSILTAVIPSTDSEELQISPAIPQRVPDVRAVNVAVSSQRAEFVGDAGAVV</sequence>
<protein>
    <recommendedName>
        <fullName evidence="5">Heterokaryon incompatibility domain-containing protein</fullName>
    </recommendedName>
</protein>
<dbReference type="PANTHER" id="PTHR10622:SF12">
    <property type="entry name" value="HET DOMAIN-CONTAINING PROTEIN"/>
    <property type="match status" value="1"/>
</dbReference>
<organism evidence="3 4">
    <name type="scientific">Xylaria arbuscula</name>
    <dbReference type="NCBI Taxonomy" id="114810"/>
    <lineage>
        <taxon>Eukaryota</taxon>
        <taxon>Fungi</taxon>
        <taxon>Dikarya</taxon>
        <taxon>Ascomycota</taxon>
        <taxon>Pezizomycotina</taxon>
        <taxon>Sordariomycetes</taxon>
        <taxon>Xylariomycetidae</taxon>
        <taxon>Xylariales</taxon>
        <taxon>Xylariaceae</taxon>
        <taxon>Xylaria</taxon>
    </lineage>
</organism>
<accession>A0A9W8THD3</accession>
<dbReference type="InterPro" id="IPR010730">
    <property type="entry name" value="HET"/>
</dbReference>
<feature type="domain" description="Heterokaryon incompatibility" evidence="1">
    <location>
        <begin position="22"/>
        <end position="110"/>
    </location>
</feature>
<reference evidence="3" key="1">
    <citation type="submission" date="2022-07" db="EMBL/GenBank/DDBJ databases">
        <title>Genome Sequence of Xylaria arbuscula.</title>
        <authorList>
            <person name="Buettner E."/>
        </authorList>
    </citation>
    <scope>NUCLEOTIDE SEQUENCE</scope>
    <source>
        <strain evidence="3">VT107</strain>
    </source>
</reference>
<comment type="caution">
    <text evidence="3">The sequence shown here is derived from an EMBL/GenBank/DDBJ whole genome shotgun (WGS) entry which is preliminary data.</text>
</comment>
<evidence type="ECO:0000313" key="3">
    <source>
        <dbReference type="EMBL" id="KAJ3559249.1"/>
    </source>
</evidence>
<dbReference type="VEuPathDB" id="FungiDB:F4678DRAFT_399474"/>
<evidence type="ECO:0008006" key="5">
    <source>
        <dbReference type="Google" id="ProtNLM"/>
    </source>
</evidence>
<dbReference type="InterPro" id="IPR058525">
    <property type="entry name" value="DUF8212"/>
</dbReference>
<dbReference type="AlphaFoldDB" id="A0A9W8THD3"/>